<keyword evidence="10" id="KW-0862">Zinc</keyword>
<accession>A0ABP0KGH3</accession>
<evidence type="ECO:0000256" key="14">
    <source>
        <dbReference type="SAM" id="MobiDB-lite"/>
    </source>
</evidence>
<dbReference type="InterPro" id="IPR047139">
    <property type="entry name" value="ANKZ1/VMS1"/>
</dbReference>
<dbReference type="EMBL" id="CAXAMM010011112">
    <property type="protein sequence ID" value="CAK9025132.1"/>
    <property type="molecule type" value="Genomic_DNA"/>
</dbReference>
<comment type="caution">
    <text evidence="16">The sequence shown here is derived from an EMBL/GenBank/DDBJ whole genome shotgun (WGS) entry which is preliminary data.</text>
</comment>
<dbReference type="Pfam" id="PF18826">
    <property type="entry name" value="bVLRF1"/>
    <property type="match status" value="1"/>
</dbReference>
<dbReference type="InterPro" id="IPR036770">
    <property type="entry name" value="Ankyrin_rpt-contain_sf"/>
</dbReference>
<evidence type="ECO:0000256" key="6">
    <source>
        <dbReference type="ARBA" id="ARBA00022737"/>
    </source>
</evidence>
<keyword evidence="6" id="KW-0677">Repeat</keyword>
<feature type="compositionally biased region" description="Basic and acidic residues" evidence="14">
    <location>
        <begin position="354"/>
        <end position="378"/>
    </location>
</feature>
<feature type="domain" description="VLRF1" evidence="15">
    <location>
        <begin position="197"/>
        <end position="338"/>
    </location>
</feature>
<evidence type="ECO:0000256" key="9">
    <source>
        <dbReference type="ARBA" id="ARBA00022801"/>
    </source>
</evidence>
<evidence type="ECO:0000256" key="13">
    <source>
        <dbReference type="PROSITE-ProRule" id="PRU01389"/>
    </source>
</evidence>
<comment type="subcellular location">
    <subcellularLocation>
        <location evidence="1">Cytoplasm</location>
    </subcellularLocation>
</comment>
<evidence type="ECO:0000256" key="4">
    <source>
        <dbReference type="ARBA" id="ARBA00022722"/>
    </source>
</evidence>
<feature type="active site" evidence="13">
    <location>
        <position position="240"/>
    </location>
</feature>
<keyword evidence="8" id="KW-0863">Zinc-finger</keyword>
<keyword evidence="5" id="KW-0479">Metal-binding</keyword>
<organism evidence="16 17">
    <name type="scientific">Durusdinium trenchii</name>
    <dbReference type="NCBI Taxonomy" id="1381693"/>
    <lineage>
        <taxon>Eukaryota</taxon>
        <taxon>Sar</taxon>
        <taxon>Alveolata</taxon>
        <taxon>Dinophyceae</taxon>
        <taxon>Suessiales</taxon>
        <taxon>Symbiodiniaceae</taxon>
        <taxon>Durusdinium</taxon>
    </lineage>
</organism>
<evidence type="ECO:0000256" key="3">
    <source>
        <dbReference type="ARBA" id="ARBA00022490"/>
    </source>
</evidence>
<feature type="region of interest" description="Disordered" evidence="14">
    <location>
        <begin position="88"/>
        <end position="133"/>
    </location>
</feature>
<protein>
    <submittedName>
        <fullName evidence="16">Ankyrin repeat and zinc finger domain-containing protein 1</fullName>
    </submittedName>
</protein>
<feature type="region of interest" description="Disordered" evidence="14">
    <location>
        <begin position="455"/>
        <end position="513"/>
    </location>
</feature>
<feature type="region of interest" description="Disordered" evidence="14">
    <location>
        <begin position="1"/>
        <end position="47"/>
    </location>
</feature>
<dbReference type="Gene3D" id="1.25.40.20">
    <property type="entry name" value="Ankyrin repeat-containing domain"/>
    <property type="match status" value="1"/>
</dbReference>
<evidence type="ECO:0000256" key="5">
    <source>
        <dbReference type="ARBA" id="ARBA00022723"/>
    </source>
</evidence>
<evidence type="ECO:0000313" key="16">
    <source>
        <dbReference type="EMBL" id="CAK9025132.1"/>
    </source>
</evidence>
<reference evidence="16 17" key="1">
    <citation type="submission" date="2024-02" db="EMBL/GenBank/DDBJ databases">
        <authorList>
            <person name="Chen Y."/>
            <person name="Shah S."/>
            <person name="Dougan E. K."/>
            <person name="Thang M."/>
            <person name="Chan C."/>
        </authorList>
    </citation>
    <scope>NUCLEOTIDE SEQUENCE [LARGE SCALE GENOMIC DNA]</scope>
</reference>
<feature type="compositionally biased region" description="Basic residues" evidence="14">
    <location>
        <begin position="478"/>
        <end position="492"/>
    </location>
</feature>
<feature type="compositionally biased region" description="Basic and acidic residues" evidence="14">
    <location>
        <begin position="1"/>
        <end position="11"/>
    </location>
</feature>
<evidence type="ECO:0000256" key="7">
    <source>
        <dbReference type="ARBA" id="ARBA00022759"/>
    </source>
</evidence>
<comment type="similarity">
    <text evidence="2 13">Belongs to the ANKZF1/VMS1 family.</text>
</comment>
<proteinExistence type="inferred from homology"/>
<feature type="compositionally biased region" description="Low complexity" evidence="14">
    <location>
        <begin position="12"/>
        <end position="24"/>
    </location>
</feature>
<feature type="compositionally biased region" description="Basic and acidic residues" evidence="14">
    <location>
        <begin position="493"/>
        <end position="513"/>
    </location>
</feature>
<feature type="compositionally biased region" description="Acidic residues" evidence="14">
    <location>
        <begin position="107"/>
        <end position="126"/>
    </location>
</feature>
<keyword evidence="7 13" id="KW-0255">Endonuclease</keyword>
<feature type="compositionally biased region" description="Basic and acidic residues" evidence="14">
    <location>
        <begin position="468"/>
        <end position="477"/>
    </location>
</feature>
<evidence type="ECO:0000313" key="17">
    <source>
        <dbReference type="Proteomes" id="UP001642464"/>
    </source>
</evidence>
<comment type="domain">
    <text evidence="13">The VLRF1 domain mediates binding to the 60S ribosomal subunit.</text>
</comment>
<dbReference type="Pfam" id="PF18716">
    <property type="entry name" value="VATC"/>
    <property type="match status" value="1"/>
</dbReference>
<gene>
    <name evidence="16" type="ORF">SCF082_LOCUS16945</name>
</gene>
<evidence type="ECO:0000256" key="10">
    <source>
        <dbReference type="ARBA" id="ARBA00022833"/>
    </source>
</evidence>
<dbReference type="InterPro" id="IPR041540">
    <property type="entry name" value="VATC"/>
</dbReference>
<dbReference type="PROSITE" id="PS52044">
    <property type="entry name" value="VLRF1"/>
    <property type="match status" value="1"/>
</dbReference>
<evidence type="ECO:0000256" key="12">
    <source>
        <dbReference type="ARBA" id="ARBA00023054"/>
    </source>
</evidence>
<keyword evidence="17" id="KW-1185">Reference proteome</keyword>
<dbReference type="Proteomes" id="UP001642464">
    <property type="component" value="Unassembled WGS sequence"/>
</dbReference>
<name>A0ABP0KGH3_9DINO</name>
<dbReference type="PANTHER" id="PTHR16036">
    <property type="entry name" value="ANKYRIN REPEAT AND ZINC FINGER DOMAIN-CONTAINING PROTEIN 1"/>
    <property type="match status" value="1"/>
</dbReference>
<keyword evidence="4 13" id="KW-0540">Nuclease</keyword>
<feature type="compositionally biased region" description="Basic and acidic residues" evidence="14">
    <location>
        <begin position="88"/>
        <end position="99"/>
    </location>
</feature>
<evidence type="ECO:0000256" key="8">
    <source>
        <dbReference type="ARBA" id="ARBA00022771"/>
    </source>
</evidence>
<evidence type="ECO:0000256" key="2">
    <source>
        <dbReference type="ARBA" id="ARBA00009262"/>
    </source>
</evidence>
<keyword evidence="12" id="KW-0175">Coiled coil</keyword>
<keyword evidence="11" id="KW-0040">ANK repeat</keyword>
<feature type="region of interest" description="Disordered" evidence="14">
    <location>
        <begin position="353"/>
        <end position="383"/>
    </location>
</feature>
<evidence type="ECO:0000259" key="15">
    <source>
        <dbReference type="PROSITE" id="PS52044"/>
    </source>
</evidence>
<dbReference type="PANTHER" id="PTHR16036:SF2">
    <property type="entry name" value="TRNA ENDONUCLEASE ANKZF1"/>
    <property type="match status" value="1"/>
</dbReference>
<evidence type="ECO:0000256" key="1">
    <source>
        <dbReference type="ARBA" id="ARBA00004496"/>
    </source>
</evidence>
<keyword evidence="3 13" id="KW-0963">Cytoplasm</keyword>
<keyword evidence="9 13" id="KW-0378">Hydrolase</keyword>
<evidence type="ECO:0000256" key="11">
    <source>
        <dbReference type="ARBA" id="ARBA00023043"/>
    </source>
</evidence>
<sequence>MEEDPTPRHDALAVASAEASAEASTDAPKPARMRPSKRGELPGPAGLPGFCRQKHFNRAANAYVVPLWEVSSSWLPEELKPYEVARKRESFSPEKRRPNGENGARNEDDEDSEDEELLEDPTESEQSEVAWEGPLGGSSRAWFRGVVDTALVLLRRLQGDAGTYAVGVSAALIPPETVGEGNDASMDRCLAQVCRLREPRWAVMALRSGHFAGAIFHGQESIIHKALHRYTVRAKAGGAQSACDGGKKVKSVGSSLRRHGEQRLAEDIKELLTVKWAEELSACELILVSVSKRMKSTLLGTEKEPFLPEPHRIRKLPFMMGKPTFEAVKSAYFRAASLVFCEEKVAEVMSARFNPREEPEKPSKLEKPPEKVPEKEPEAAPEPVKYCEEEDPLFTALHAAALADDVDQIWEELEEGGDPTARDSKGRVAYYLCSSAGAREAFRRWRGQNEEAWEWEKAQVPEGITEASEQRKREKEKEKKKKQKEKQKANKAKAKEEEEERLRKEAEEKRQLEEARVKCDKCQTPITAKPFSRLNYLYCSFDCSNQHRRDLQAEAALKRLG</sequence>
<dbReference type="InterPro" id="IPR041175">
    <property type="entry name" value="VLRF1/Vms1"/>
</dbReference>